<dbReference type="InterPro" id="IPR029787">
    <property type="entry name" value="Nucleotide_cyclase"/>
</dbReference>
<name>H5X0T0_9PSEU</name>
<feature type="transmembrane region" description="Helical" evidence="1">
    <location>
        <begin position="90"/>
        <end position="119"/>
    </location>
</feature>
<dbReference type="AlphaFoldDB" id="H5X0T0"/>
<feature type="transmembrane region" description="Helical" evidence="1">
    <location>
        <begin position="131"/>
        <end position="153"/>
    </location>
</feature>
<feature type="transmembrane region" description="Helical" evidence="1">
    <location>
        <begin position="216"/>
        <end position="246"/>
    </location>
</feature>
<keyword evidence="1" id="KW-0472">Membrane</keyword>
<dbReference type="NCBIfam" id="TIGR00254">
    <property type="entry name" value="GGDEF"/>
    <property type="match status" value="1"/>
</dbReference>
<dbReference type="InterPro" id="IPR043128">
    <property type="entry name" value="Rev_trsase/Diguanyl_cyclase"/>
</dbReference>
<dbReference type="eggNOG" id="COG3706">
    <property type="taxonomic scope" value="Bacteria"/>
</dbReference>
<proteinExistence type="predicted"/>
<sequence>MLARPRNWVAGWGLWKAPAAVRRYVLAVSALALVTSVATAFLVPVSRRDLLWFGVLAICAVVSIEMTRQIERRREYLKHESIAYVDTKGLWSFAAVLILPPLLATAMVVFTYLLAWWRVWPSQRPIRAHRWVFACATVLIGTHGAVAVLALGMHSYPGLPDATLPAGLLDMGVVVLAGALRWALNCGLVMAAIALSDPARPVRDLFANFSQQWLEAGAMALGLIAATVLLTQPLVLAAIVLALVVMHRGVLLHQYQHASRVDAKTGLTTVKWWRTVAEQALDRARRTGDNVGLLILDIDHFKAVNDTYGHLAGDKVLEAVARELAGEIRADDTCCRWGGEELTVVIPDVRDGGNLLEIAERVRRRIKNLVVDIEPADTSHGEREHIRVTVSIGGALFPGDGIGTLDELMMAADTAVYGAKTGGRDQCRIANYDAATQQQPDTARRSGADS</sequence>
<feature type="transmembrane region" description="Helical" evidence="1">
    <location>
        <begin position="24"/>
        <end position="43"/>
    </location>
</feature>
<gene>
    <name evidence="3" type="ORF">SacmaDRAFT_2634</name>
</gene>
<evidence type="ECO:0000256" key="1">
    <source>
        <dbReference type="SAM" id="Phobius"/>
    </source>
</evidence>
<feature type="domain" description="GGDEF" evidence="2">
    <location>
        <begin position="289"/>
        <end position="432"/>
    </location>
</feature>
<reference evidence="3 4" key="1">
    <citation type="journal article" date="2012" name="Stand. Genomic Sci.">
        <title>Genome sequence of the ocean sediment bacterium Saccharomonospora marina type strain (XMU15(T)).</title>
        <authorList>
            <person name="Klenk H.P."/>
            <person name="Lu M."/>
            <person name="Lucas S."/>
            <person name="Lapidus A."/>
            <person name="Copeland A."/>
            <person name="Pitluck S."/>
            <person name="Goodwin L.A."/>
            <person name="Han C."/>
            <person name="Tapia R."/>
            <person name="Brambilla E.M."/>
            <person name="Potter G."/>
            <person name="Land M."/>
            <person name="Ivanova N."/>
            <person name="Rohde M."/>
            <person name="Goker M."/>
            <person name="Detter J.C."/>
            <person name="Li W.J."/>
            <person name="Kyrpides N.C."/>
            <person name="Woyke T."/>
        </authorList>
    </citation>
    <scope>NUCLEOTIDE SEQUENCE [LARGE SCALE GENOMIC DNA]</scope>
    <source>
        <strain evidence="3 4">XMU15</strain>
    </source>
</reference>
<evidence type="ECO:0000313" key="3">
    <source>
        <dbReference type="EMBL" id="EHR50876.1"/>
    </source>
</evidence>
<dbReference type="SUPFAM" id="SSF55073">
    <property type="entry name" value="Nucleotide cyclase"/>
    <property type="match status" value="1"/>
</dbReference>
<keyword evidence="1" id="KW-1133">Transmembrane helix</keyword>
<evidence type="ECO:0000313" key="4">
    <source>
        <dbReference type="Proteomes" id="UP000004926"/>
    </source>
</evidence>
<dbReference type="Pfam" id="PF00990">
    <property type="entry name" value="GGDEF"/>
    <property type="match status" value="1"/>
</dbReference>
<dbReference type="HOGENOM" id="CLU_000445_11_0_11"/>
<dbReference type="PANTHER" id="PTHR46663:SF4">
    <property type="entry name" value="DIGUANYLATE CYCLASE DGCT-RELATED"/>
    <property type="match status" value="1"/>
</dbReference>
<keyword evidence="4" id="KW-1185">Reference proteome</keyword>
<dbReference type="InterPro" id="IPR052163">
    <property type="entry name" value="DGC-Regulatory_Protein"/>
</dbReference>
<organism evidence="3 4">
    <name type="scientific">Saccharomonospora marina XMU15</name>
    <dbReference type="NCBI Taxonomy" id="882083"/>
    <lineage>
        <taxon>Bacteria</taxon>
        <taxon>Bacillati</taxon>
        <taxon>Actinomycetota</taxon>
        <taxon>Actinomycetes</taxon>
        <taxon>Pseudonocardiales</taxon>
        <taxon>Pseudonocardiaceae</taxon>
        <taxon>Saccharomonospora</taxon>
    </lineage>
</organism>
<dbReference type="Gene3D" id="3.30.70.270">
    <property type="match status" value="1"/>
</dbReference>
<dbReference type="Proteomes" id="UP000004926">
    <property type="component" value="Chromosome"/>
</dbReference>
<dbReference type="PROSITE" id="PS50887">
    <property type="entry name" value="GGDEF"/>
    <property type="match status" value="1"/>
</dbReference>
<protein>
    <submittedName>
        <fullName evidence="3">Diguanylate cyclase (GGDEF) domain-containing protein</fullName>
    </submittedName>
</protein>
<dbReference type="SMART" id="SM00267">
    <property type="entry name" value="GGDEF"/>
    <property type="match status" value="1"/>
</dbReference>
<dbReference type="RefSeq" id="WP_009154261.1">
    <property type="nucleotide sequence ID" value="NZ_CM001439.1"/>
</dbReference>
<accession>H5X0T0</accession>
<feature type="transmembrane region" description="Helical" evidence="1">
    <location>
        <begin position="173"/>
        <end position="195"/>
    </location>
</feature>
<keyword evidence="1" id="KW-0812">Transmembrane</keyword>
<dbReference type="PANTHER" id="PTHR46663">
    <property type="entry name" value="DIGUANYLATE CYCLASE DGCT-RELATED"/>
    <property type="match status" value="1"/>
</dbReference>
<dbReference type="EMBL" id="CM001439">
    <property type="protein sequence ID" value="EHR50876.1"/>
    <property type="molecule type" value="Genomic_DNA"/>
</dbReference>
<dbReference type="STRING" id="882083.SacmaDRAFT_2634"/>
<dbReference type="CDD" id="cd01949">
    <property type="entry name" value="GGDEF"/>
    <property type="match status" value="1"/>
</dbReference>
<evidence type="ECO:0000259" key="2">
    <source>
        <dbReference type="PROSITE" id="PS50887"/>
    </source>
</evidence>
<dbReference type="InterPro" id="IPR000160">
    <property type="entry name" value="GGDEF_dom"/>
</dbReference>